<feature type="domain" description="Band 7" evidence="7">
    <location>
        <begin position="57"/>
        <end position="238"/>
    </location>
</feature>
<dbReference type="PANTHER" id="PTHR43327:SF2">
    <property type="entry name" value="MODULATOR OF FTSH PROTEASE HFLK"/>
    <property type="match status" value="1"/>
</dbReference>
<evidence type="ECO:0000256" key="1">
    <source>
        <dbReference type="ARBA" id="ARBA00004167"/>
    </source>
</evidence>
<dbReference type="CDD" id="cd03404">
    <property type="entry name" value="SPFH_HflK"/>
    <property type="match status" value="1"/>
</dbReference>
<keyword evidence="8" id="KW-0378">Hydrolase</keyword>
<evidence type="ECO:0000256" key="3">
    <source>
        <dbReference type="ARBA" id="ARBA00022692"/>
    </source>
</evidence>
<comment type="caution">
    <text evidence="8">The sequence shown here is derived from an EMBL/GenBank/DDBJ whole genome shotgun (WGS) entry which is preliminary data.</text>
</comment>
<dbReference type="SUPFAM" id="SSF117892">
    <property type="entry name" value="Band 7/SPFH domain"/>
    <property type="match status" value="1"/>
</dbReference>
<evidence type="ECO:0000256" key="6">
    <source>
        <dbReference type="RuleBase" id="RU364113"/>
    </source>
</evidence>
<keyword evidence="5" id="KW-0472">Membrane</keyword>
<dbReference type="NCBIfam" id="TIGR01933">
    <property type="entry name" value="hflK"/>
    <property type="match status" value="1"/>
</dbReference>
<dbReference type="InterPro" id="IPR001107">
    <property type="entry name" value="Band_7"/>
</dbReference>
<dbReference type="GO" id="GO:0006508">
    <property type="term" value="P:proteolysis"/>
    <property type="evidence" value="ECO:0007669"/>
    <property type="project" value="UniProtKB-KW"/>
</dbReference>
<comment type="subcellular location">
    <subcellularLocation>
        <location evidence="1">Membrane</location>
        <topology evidence="1">Single-pass membrane protein</topology>
    </subcellularLocation>
</comment>
<evidence type="ECO:0000313" key="9">
    <source>
        <dbReference type="Proteomes" id="UP000494245"/>
    </source>
</evidence>
<comment type="subunit">
    <text evidence="6">HflC and HflK may interact to form a multimeric complex.</text>
</comment>
<keyword evidence="3" id="KW-0812">Transmembrane</keyword>
<evidence type="ECO:0000256" key="2">
    <source>
        <dbReference type="ARBA" id="ARBA00006971"/>
    </source>
</evidence>
<dbReference type="RefSeq" id="WP_173086823.1">
    <property type="nucleotide sequence ID" value="NZ_BLTE01000020.1"/>
</dbReference>
<keyword evidence="8" id="KW-0645">Protease</keyword>
<comment type="function">
    <text evidence="6">HflC and HflK could encode or regulate a protease.</text>
</comment>
<keyword evidence="4" id="KW-1133">Transmembrane helix</keyword>
<evidence type="ECO:0000256" key="4">
    <source>
        <dbReference type="ARBA" id="ARBA00022989"/>
    </source>
</evidence>
<dbReference type="GO" id="GO:0008233">
    <property type="term" value="F:peptidase activity"/>
    <property type="evidence" value="ECO:0007669"/>
    <property type="project" value="UniProtKB-KW"/>
</dbReference>
<reference evidence="8 9" key="1">
    <citation type="submission" date="2020-04" db="EMBL/GenBank/DDBJ databases">
        <authorList>
            <consortium name="Desulfovibrio sp. FSS-1 genome sequencing consortium"/>
            <person name="Shimoshige H."/>
            <person name="Kobayashi H."/>
            <person name="Maekawa T."/>
        </authorList>
    </citation>
    <scope>NUCLEOTIDE SEQUENCE [LARGE SCALE GENOMIC DNA]</scope>
    <source>
        <strain evidence="8 9">SIID29052-01</strain>
    </source>
</reference>
<dbReference type="GO" id="GO:0016020">
    <property type="term" value="C:membrane"/>
    <property type="evidence" value="ECO:0007669"/>
    <property type="project" value="UniProtKB-SubCell"/>
</dbReference>
<proteinExistence type="inferred from homology"/>
<dbReference type="EMBL" id="BLTE01000020">
    <property type="protein sequence ID" value="GFK95681.1"/>
    <property type="molecule type" value="Genomic_DNA"/>
</dbReference>
<reference evidence="8 9" key="2">
    <citation type="submission" date="2020-05" db="EMBL/GenBank/DDBJ databases">
        <title>Draft genome sequence of Desulfovibrio sp. strainFSS-1.</title>
        <authorList>
            <person name="Shimoshige H."/>
            <person name="Kobayashi H."/>
            <person name="Maekawa T."/>
        </authorList>
    </citation>
    <scope>NUCLEOTIDE SEQUENCE [LARGE SCALE GENOMIC DNA]</scope>
    <source>
        <strain evidence="8 9">SIID29052-01</strain>
    </source>
</reference>
<evidence type="ECO:0000256" key="5">
    <source>
        <dbReference type="ARBA" id="ARBA00023136"/>
    </source>
</evidence>
<name>A0A6V8LYL6_9BACT</name>
<evidence type="ECO:0000313" key="8">
    <source>
        <dbReference type="EMBL" id="GFK95681.1"/>
    </source>
</evidence>
<dbReference type="InterPro" id="IPR036013">
    <property type="entry name" value="Band_7/SPFH_dom_sf"/>
</dbReference>
<dbReference type="Gene3D" id="3.30.479.30">
    <property type="entry name" value="Band 7 domain"/>
    <property type="match status" value="1"/>
</dbReference>
<comment type="similarity">
    <text evidence="2 6">Belongs to the band 7/mec-2 family. HflK subfamily.</text>
</comment>
<dbReference type="Proteomes" id="UP000494245">
    <property type="component" value="Unassembled WGS sequence"/>
</dbReference>
<sequence>MNWDWEKLQDKRQRQFGNGPDFKNIGDEFKRITDFNFNIPGGPKLVAIAVVLLWIASGIYIVEPDEVGVVQRFGAYDRSTGPGPHYHIPFPVESVQTPKVSQIQKVEVGFRSVGVKEGGGSQYKAVPEEALMLTGDDNIVDVQFIVQFQIGDPVEWLFRIQRPYETVKASAEAAMREVVGNKTIDTALTTGKLEIQNTAKELLQSILDRYNSGVTVVAVQLQDVHAPKDVMDAFKDVASAMEDKNRVINEAESYSNDILPKARGQAAAVLNDAQAYRESVVRKAKGEAARFASILAEYDKAKDITKERMLIEAMEEIFSNPELEKVILSDEALRQSVPYLPLDRQGKPAAGRKGGN</sequence>
<dbReference type="Pfam" id="PF01145">
    <property type="entry name" value="Band_7"/>
    <property type="match status" value="1"/>
</dbReference>
<dbReference type="InterPro" id="IPR010201">
    <property type="entry name" value="HflK"/>
</dbReference>
<dbReference type="AlphaFoldDB" id="A0A6V8LYL6"/>
<organism evidence="8 9">
    <name type="scientific">Fundidesulfovibrio magnetotacticus</name>
    <dbReference type="NCBI Taxonomy" id="2730080"/>
    <lineage>
        <taxon>Bacteria</taxon>
        <taxon>Pseudomonadati</taxon>
        <taxon>Thermodesulfobacteriota</taxon>
        <taxon>Desulfovibrionia</taxon>
        <taxon>Desulfovibrionales</taxon>
        <taxon>Desulfovibrionaceae</taxon>
        <taxon>Fundidesulfovibrio</taxon>
    </lineage>
</organism>
<protein>
    <recommendedName>
        <fullName evidence="6">Protein HflK</fullName>
    </recommendedName>
</protein>
<accession>A0A6V8LYL6</accession>
<dbReference type="PANTHER" id="PTHR43327">
    <property type="entry name" value="STOMATIN-LIKE PROTEIN 2, MITOCHONDRIAL"/>
    <property type="match status" value="1"/>
</dbReference>
<dbReference type="InterPro" id="IPR050710">
    <property type="entry name" value="Band7/mec-2_domain"/>
</dbReference>
<evidence type="ECO:0000259" key="7">
    <source>
        <dbReference type="SMART" id="SM00244"/>
    </source>
</evidence>
<dbReference type="SMART" id="SM00244">
    <property type="entry name" value="PHB"/>
    <property type="match status" value="1"/>
</dbReference>
<gene>
    <name evidence="8" type="primary">hflK_2</name>
    <name evidence="8" type="ORF">NNJEOMEG_03549</name>
</gene>
<keyword evidence="9" id="KW-1185">Reference proteome</keyword>